<organism evidence="2 3">
    <name type="scientific">Mycteria americana</name>
    <name type="common">Wood stork</name>
    <dbReference type="NCBI Taxonomy" id="33587"/>
    <lineage>
        <taxon>Eukaryota</taxon>
        <taxon>Metazoa</taxon>
        <taxon>Chordata</taxon>
        <taxon>Craniata</taxon>
        <taxon>Vertebrata</taxon>
        <taxon>Euteleostomi</taxon>
        <taxon>Archelosauria</taxon>
        <taxon>Archosauria</taxon>
        <taxon>Dinosauria</taxon>
        <taxon>Saurischia</taxon>
        <taxon>Theropoda</taxon>
        <taxon>Coelurosauria</taxon>
        <taxon>Aves</taxon>
        <taxon>Neognathae</taxon>
        <taxon>Neoaves</taxon>
        <taxon>Aequornithes</taxon>
        <taxon>Ciconiiformes</taxon>
        <taxon>Ciconiidae</taxon>
        <taxon>Mycteria</taxon>
    </lineage>
</organism>
<evidence type="ECO:0000313" key="2">
    <source>
        <dbReference type="EMBL" id="KAK4818703.1"/>
    </source>
</evidence>
<gene>
    <name evidence="2" type="ORF">QYF61_017924</name>
</gene>
<evidence type="ECO:0000256" key="1">
    <source>
        <dbReference type="SAM" id="MobiDB-lite"/>
    </source>
</evidence>
<reference evidence="2 3" key="1">
    <citation type="journal article" date="2023" name="J. Hered.">
        <title>Chromosome-level genome of the wood stork (Mycteria americana) provides insight into avian chromosome evolution.</title>
        <authorList>
            <person name="Flamio R. Jr."/>
            <person name="Ramstad K.M."/>
        </authorList>
    </citation>
    <scope>NUCLEOTIDE SEQUENCE [LARGE SCALE GENOMIC DNA]</scope>
    <source>
        <strain evidence="2">JAX WOST 10</strain>
    </source>
</reference>
<dbReference type="PANTHER" id="PTHR33332">
    <property type="entry name" value="REVERSE TRANSCRIPTASE DOMAIN-CONTAINING PROTEIN"/>
    <property type="match status" value="1"/>
</dbReference>
<name>A0AAN7S577_MYCAM</name>
<evidence type="ECO:0008006" key="4">
    <source>
        <dbReference type="Google" id="ProtNLM"/>
    </source>
</evidence>
<proteinExistence type="predicted"/>
<feature type="region of interest" description="Disordered" evidence="1">
    <location>
        <begin position="77"/>
        <end position="116"/>
    </location>
</feature>
<sequence>MKAHEGIRSSQNGFTKGKSCLTNLINFYNEMTGLRDEGRAVDIVYLDIVYLDSKAFNTVSHKILIKKLMNYELDEQTAVERDQQEPDEVQQGEVQSPAPGEEQPQAPVCAGSHATGKGLGKKDLGILVDTKLTMSQQGTLAAKKANVILGFIRKSIFSRLREVILPLSQHW</sequence>
<comment type="caution">
    <text evidence="2">The sequence shown here is derived from an EMBL/GenBank/DDBJ whole genome shotgun (WGS) entry which is preliminary data.</text>
</comment>
<protein>
    <recommendedName>
        <fullName evidence="4">Rna-directed dna polymerase from mobile element jockey-like</fullName>
    </recommendedName>
</protein>
<dbReference type="EMBL" id="JAUNZN010000007">
    <property type="protein sequence ID" value="KAK4818703.1"/>
    <property type="molecule type" value="Genomic_DNA"/>
</dbReference>
<evidence type="ECO:0000313" key="3">
    <source>
        <dbReference type="Proteomes" id="UP001333110"/>
    </source>
</evidence>
<keyword evidence="3" id="KW-1185">Reference proteome</keyword>
<dbReference type="Proteomes" id="UP001333110">
    <property type="component" value="Unassembled WGS sequence"/>
</dbReference>
<dbReference type="AlphaFoldDB" id="A0AAN7S577"/>
<accession>A0AAN7S577</accession>